<feature type="compositionally biased region" description="Basic residues" evidence="1">
    <location>
        <begin position="76"/>
        <end position="86"/>
    </location>
</feature>
<comment type="caution">
    <text evidence="2">The sequence shown here is derived from an EMBL/GenBank/DDBJ whole genome shotgun (WGS) entry which is preliminary data.</text>
</comment>
<organism evidence="2 3">
    <name type="scientific">Euplotes crassus</name>
    <dbReference type="NCBI Taxonomy" id="5936"/>
    <lineage>
        <taxon>Eukaryota</taxon>
        <taxon>Sar</taxon>
        <taxon>Alveolata</taxon>
        <taxon>Ciliophora</taxon>
        <taxon>Intramacronucleata</taxon>
        <taxon>Spirotrichea</taxon>
        <taxon>Hypotrichia</taxon>
        <taxon>Euplotida</taxon>
        <taxon>Euplotidae</taxon>
        <taxon>Moneuplotes</taxon>
    </lineage>
</organism>
<evidence type="ECO:0000313" key="3">
    <source>
        <dbReference type="Proteomes" id="UP001295684"/>
    </source>
</evidence>
<sequence>MSNPTQINGIKKPRDIKRMIKMTILNPRFKGRLANTKQLFGKRKGKDLKAKLTNLKTNFTNQKLPKISQGASKLTKDKKKSTARKLKPLNLKKDMLMNCKIISQKKPFSPAKALSPLRTNSPARASRRRNHKNMLSARNDDIFPFGKDKRVLSQDKKQAVPTMLSKEEISQCEIIHQEMMTKVEQQIAKAKETRFRFLSPGKLMKKLQRSIDRSLIMSLEREIKAPNPQNVAHSTVLNNPLLNESNNCEPNCTDSLGEEQDLLILKKIGSKKKSSRNRRNLQANQFFRSL</sequence>
<protein>
    <submittedName>
        <fullName evidence="2">Uncharacterized protein</fullName>
    </submittedName>
</protein>
<name>A0AAD2DBQ3_EUPCR</name>
<keyword evidence="3" id="KW-1185">Reference proteome</keyword>
<evidence type="ECO:0000256" key="1">
    <source>
        <dbReference type="SAM" id="MobiDB-lite"/>
    </source>
</evidence>
<feature type="region of interest" description="Disordered" evidence="1">
    <location>
        <begin position="67"/>
        <end position="86"/>
    </location>
</feature>
<dbReference type="AlphaFoldDB" id="A0AAD2DBQ3"/>
<dbReference type="EMBL" id="CAMPGE010029430">
    <property type="protein sequence ID" value="CAI2386900.1"/>
    <property type="molecule type" value="Genomic_DNA"/>
</dbReference>
<proteinExistence type="predicted"/>
<feature type="region of interest" description="Disordered" evidence="1">
    <location>
        <begin position="110"/>
        <end position="133"/>
    </location>
</feature>
<accession>A0AAD2DBQ3</accession>
<gene>
    <name evidence="2" type="ORF">ECRASSUSDP1_LOCUS28525</name>
</gene>
<reference evidence="2" key="1">
    <citation type="submission" date="2023-07" db="EMBL/GenBank/DDBJ databases">
        <authorList>
            <consortium name="AG Swart"/>
            <person name="Singh M."/>
            <person name="Singh A."/>
            <person name="Seah K."/>
            <person name="Emmerich C."/>
        </authorList>
    </citation>
    <scope>NUCLEOTIDE SEQUENCE</scope>
    <source>
        <strain evidence="2">DP1</strain>
    </source>
</reference>
<dbReference type="Proteomes" id="UP001295684">
    <property type="component" value="Unassembled WGS sequence"/>
</dbReference>
<evidence type="ECO:0000313" key="2">
    <source>
        <dbReference type="EMBL" id="CAI2386900.1"/>
    </source>
</evidence>